<accession>A0A7G7BGU8</accession>
<evidence type="ECO:0000313" key="2">
    <source>
        <dbReference type="EMBL" id="QNE74563.1"/>
    </source>
</evidence>
<dbReference type="KEGG" id="sfiy:F0344_08010"/>
<organism evidence="2 3">
    <name type="scientific">Streptomyces finlayi</name>
    <dbReference type="NCBI Taxonomy" id="67296"/>
    <lineage>
        <taxon>Bacteria</taxon>
        <taxon>Bacillati</taxon>
        <taxon>Actinomycetota</taxon>
        <taxon>Actinomycetes</taxon>
        <taxon>Kitasatosporales</taxon>
        <taxon>Streptomycetaceae</taxon>
        <taxon>Streptomyces</taxon>
    </lineage>
</organism>
<reference evidence="3" key="1">
    <citation type="submission" date="2019-10" db="EMBL/GenBank/DDBJ databases">
        <title>Antimicrobial potential of Antarctic Bacteria.</title>
        <authorList>
            <person name="Benaud N."/>
            <person name="Edwards R.J."/>
            <person name="Ferrari B.C."/>
        </authorList>
    </citation>
    <scope>NUCLEOTIDE SEQUENCE [LARGE SCALE GENOMIC DNA]</scope>
    <source>
        <strain evidence="3">NBSH44</strain>
    </source>
</reference>
<gene>
    <name evidence="2" type="ORF">F0344_08010</name>
</gene>
<dbReference type="AlphaFoldDB" id="A0A7G7BGU8"/>
<protein>
    <recommendedName>
        <fullName evidence="4">MarR family transcriptional regulator</fullName>
    </recommendedName>
</protein>
<dbReference type="Proteomes" id="UP000515307">
    <property type="component" value="Chromosome"/>
</dbReference>
<keyword evidence="3" id="KW-1185">Reference proteome</keyword>
<feature type="region of interest" description="Disordered" evidence="1">
    <location>
        <begin position="81"/>
        <end position="107"/>
    </location>
</feature>
<dbReference type="EMBL" id="CP045702">
    <property type="protein sequence ID" value="QNE74563.1"/>
    <property type="molecule type" value="Genomic_DNA"/>
</dbReference>
<evidence type="ECO:0008006" key="4">
    <source>
        <dbReference type="Google" id="ProtNLM"/>
    </source>
</evidence>
<sequence length="107" mass="11464">MSATQYTALQAAARGHVRVTEMLGKQYVHNRDGGMTISTIRSLEAKGLLQREPLPASFAGSDHRARLHLTSHGVTALARAYGRPHPAAPDTRVAPKPALGSTAVRTR</sequence>
<dbReference type="RefSeq" id="WP_185298118.1">
    <property type="nucleotide sequence ID" value="NZ_CP045702.1"/>
</dbReference>
<evidence type="ECO:0000313" key="3">
    <source>
        <dbReference type="Proteomes" id="UP000515307"/>
    </source>
</evidence>
<proteinExistence type="predicted"/>
<name>A0A7G7BGU8_9ACTN</name>
<evidence type="ECO:0000256" key="1">
    <source>
        <dbReference type="SAM" id="MobiDB-lite"/>
    </source>
</evidence>